<organism evidence="1 2">
    <name type="scientific">Krasilnikoviella flava</name>
    <dbReference type="NCBI Taxonomy" id="526729"/>
    <lineage>
        <taxon>Bacteria</taxon>
        <taxon>Bacillati</taxon>
        <taxon>Actinomycetota</taxon>
        <taxon>Actinomycetes</taxon>
        <taxon>Micrococcales</taxon>
        <taxon>Promicromonosporaceae</taxon>
        <taxon>Krasilnikoviella</taxon>
    </lineage>
</organism>
<dbReference type="RefSeq" id="WP_245807083.1">
    <property type="nucleotide sequence ID" value="NZ_FUZQ01000004.1"/>
</dbReference>
<keyword evidence="2" id="KW-1185">Reference proteome</keyword>
<accession>A0A1T5KUY9</accession>
<dbReference type="PANTHER" id="PTHR35868:SF3">
    <property type="entry name" value="DUF2804 DOMAIN-CONTAINING PROTEIN"/>
    <property type="match status" value="1"/>
</dbReference>
<gene>
    <name evidence="1" type="ORF">SAMN04324258_2479</name>
</gene>
<evidence type="ECO:0008006" key="3">
    <source>
        <dbReference type="Google" id="ProtNLM"/>
    </source>
</evidence>
<reference evidence="1 2" key="1">
    <citation type="submission" date="2017-02" db="EMBL/GenBank/DDBJ databases">
        <authorList>
            <person name="Peterson S.W."/>
        </authorList>
    </citation>
    <scope>NUCLEOTIDE SEQUENCE [LARGE SCALE GENOMIC DNA]</scope>
    <source>
        <strain evidence="1 2">DSM 21481</strain>
    </source>
</reference>
<evidence type="ECO:0000313" key="1">
    <source>
        <dbReference type="EMBL" id="SKC67614.1"/>
    </source>
</evidence>
<name>A0A1T5KUY9_9MICO</name>
<dbReference type="InterPro" id="IPR021243">
    <property type="entry name" value="DUF2804"/>
</dbReference>
<dbReference type="EMBL" id="FUZQ01000004">
    <property type="protein sequence ID" value="SKC67614.1"/>
    <property type="molecule type" value="Genomic_DNA"/>
</dbReference>
<sequence length="354" mass="38668">MTDHPSERPSERLTEGRTEREITADVALCLPDGRLNPDAIGWSRTSLHDTSGIGRGLRGLGRNKRWEYWAVVTPDHVVALTTSALDYAALHQVWALDRASGEEIDAVAISPSNRSATLPGRLGSGPVRSRTRAVAIAVDEGPGGTRLRARTSHVDLDVTVARPVGRELVGVVVPWSDRRFQYTVKDVGLPATGTLRVDGAVRSVPEGSWAVLDHGRGRWPYRAAWQWGVGFGDGVAADGARHEVALQLGGTWTRSGATTENGVLVDGRVHKLHDELDWAFDRGAHLEPWRVRGDRLDLTFLPAHDRVSRTQLGLVASSTHQCFGSWSGWITTDDGARLEIDGLDGWAEDVAQRW</sequence>
<proteinExistence type="predicted"/>
<dbReference type="Proteomes" id="UP000189777">
    <property type="component" value="Unassembled WGS sequence"/>
</dbReference>
<protein>
    <recommendedName>
        <fullName evidence="3">Tocopherol cyclase</fullName>
    </recommendedName>
</protein>
<dbReference type="PANTHER" id="PTHR35868">
    <property type="entry name" value="DUF2804 DOMAIN-CONTAINING PROTEIN-RELATED"/>
    <property type="match status" value="1"/>
</dbReference>
<dbReference type="Pfam" id="PF10974">
    <property type="entry name" value="DUF2804"/>
    <property type="match status" value="1"/>
</dbReference>
<dbReference type="AlphaFoldDB" id="A0A1T5KUY9"/>
<dbReference type="STRING" id="526729.SAMN04324258_2479"/>
<evidence type="ECO:0000313" key="2">
    <source>
        <dbReference type="Proteomes" id="UP000189777"/>
    </source>
</evidence>